<dbReference type="InterPro" id="IPR011009">
    <property type="entry name" value="Kinase-like_dom_sf"/>
</dbReference>
<evidence type="ECO:0000256" key="6">
    <source>
        <dbReference type="SAM" id="MobiDB-lite"/>
    </source>
</evidence>
<evidence type="ECO:0000256" key="1">
    <source>
        <dbReference type="ARBA" id="ARBA00022679"/>
    </source>
</evidence>
<evidence type="ECO:0000313" key="9">
    <source>
        <dbReference type="EMBL" id="KAA5540024.1"/>
    </source>
</evidence>
<evidence type="ECO:0000259" key="8">
    <source>
        <dbReference type="PROSITE" id="PS50011"/>
    </source>
</evidence>
<evidence type="ECO:0000256" key="5">
    <source>
        <dbReference type="PROSITE-ProRule" id="PRU10141"/>
    </source>
</evidence>
<keyword evidence="3 9" id="KW-0418">Kinase</keyword>
<evidence type="ECO:0000256" key="7">
    <source>
        <dbReference type="SAM" id="Phobius"/>
    </source>
</evidence>
<keyword evidence="4 5" id="KW-0067">ATP-binding</keyword>
<feature type="transmembrane region" description="Helical" evidence="7">
    <location>
        <begin position="429"/>
        <end position="452"/>
    </location>
</feature>
<dbReference type="Gene3D" id="3.30.200.20">
    <property type="entry name" value="Phosphorylase Kinase, domain 1"/>
    <property type="match status" value="1"/>
</dbReference>
<evidence type="ECO:0000256" key="4">
    <source>
        <dbReference type="ARBA" id="ARBA00022840"/>
    </source>
</evidence>
<keyword evidence="10" id="KW-1185">Reference proteome</keyword>
<feature type="compositionally biased region" description="Polar residues" evidence="6">
    <location>
        <begin position="517"/>
        <end position="530"/>
    </location>
</feature>
<feature type="region of interest" description="Disordered" evidence="6">
    <location>
        <begin position="839"/>
        <end position="860"/>
    </location>
</feature>
<dbReference type="GO" id="GO:0005524">
    <property type="term" value="F:ATP binding"/>
    <property type="evidence" value="ECO:0007669"/>
    <property type="project" value="UniProtKB-UniRule"/>
</dbReference>
<dbReference type="SUPFAM" id="SSF56112">
    <property type="entry name" value="Protein kinase-like (PK-like)"/>
    <property type="match status" value="1"/>
</dbReference>
<feature type="compositionally biased region" description="Low complexity" evidence="6">
    <location>
        <begin position="473"/>
        <end position="483"/>
    </location>
</feature>
<evidence type="ECO:0000256" key="3">
    <source>
        <dbReference type="ARBA" id="ARBA00022777"/>
    </source>
</evidence>
<keyword evidence="2 5" id="KW-0547">Nucleotide-binding</keyword>
<comment type="caution">
    <text evidence="9">The sequence shown here is derived from an EMBL/GenBank/DDBJ whole genome shotgun (WGS) entry which is preliminary data.</text>
</comment>
<organism evidence="9 10">
    <name type="scientific">Roseiconus nitratireducens</name>
    <dbReference type="NCBI Taxonomy" id="2605748"/>
    <lineage>
        <taxon>Bacteria</taxon>
        <taxon>Pseudomonadati</taxon>
        <taxon>Planctomycetota</taxon>
        <taxon>Planctomycetia</taxon>
        <taxon>Pirellulales</taxon>
        <taxon>Pirellulaceae</taxon>
        <taxon>Roseiconus</taxon>
    </lineage>
</organism>
<dbReference type="GO" id="GO:0004674">
    <property type="term" value="F:protein serine/threonine kinase activity"/>
    <property type="evidence" value="ECO:0007669"/>
    <property type="project" value="TreeGrafter"/>
</dbReference>
<keyword evidence="1" id="KW-0808">Transferase</keyword>
<reference evidence="9 10" key="1">
    <citation type="submission" date="2019-08" db="EMBL/GenBank/DDBJ databases">
        <authorList>
            <person name="Dhanesh K."/>
            <person name="Kumar G."/>
            <person name="Sasikala C."/>
            <person name="Venkata Ramana C."/>
        </authorList>
    </citation>
    <scope>NUCLEOTIDE SEQUENCE [LARGE SCALE GENOMIC DNA]</scope>
    <source>
        <strain evidence="9 10">JC645</strain>
    </source>
</reference>
<feature type="region of interest" description="Disordered" evidence="6">
    <location>
        <begin position="466"/>
        <end position="535"/>
    </location>
</feature>
<feature type="region of interest" description="Disordered" evidence="6">
    <location>
        <begin position="790"/>
        <end position="809"/>
    </location>
</feature>
<dbReference type="Gene3D" id="1.10.510.10">
    <property type="entry name" value="Transferase(Phosphotransferase) domain 1"/>
    <property type="match status" value="1"/>
</dbReference>
<evidence type="ECO:0000256" key="2">
    <source>
        <dbReference type="ARBA" id="ARBA00022741"/>
    </source>
</evidence>
<dbReference type="CDD" id="cd14014">
    <property type="entry name" value="STKc_PknB_like"/>
    <property type="match status" value="1"/>
</dbReference>
<keyword evidence="7" id="KW-1133">Transmembrane helix</keyword>
<gene>
    <name evidence="9" type="ORF">FYK55_22155</name>
</gene>
<dbReference type="InterPro" id="IPR017441">
    <property type="entry name" value="Protein_kinase_ATP_BS"/>
</dbReference>
<dbReference type="AlphaFoldDB" id="A0A5M6CXT0"/>
<dbReference type="InterPro" id="IPR000719">
    <property type="entry name" value="Prot_kinase_dom"/>
</dbReference>
<feature type="binding site" evidence="5">
    <location>
        <position position="79"/>
    </location>
    <ligand>
        <name>ATP</name>
        <dbReference type="ChEBI" id="CHEBI:30616"/>
    </ligand>
</feature>
<keyword evidence="7" id="KW-0472">Membrane</keyword>
<dbReference type="Proteomes" id="UP000324479">
    <property type="component" value="Unassembled WGS sequence"/>
</dbReference>
<dbReference type="PROSITE" id="PS50011">
    <property type="entry name" value="PROTEIN_KINASE_DOM"/>
    <property type="match status" value="1"/>
</dbReference>
<feature type="domain" description="Protein kinase" evidence="8">
    <location>
        <begin position="50"/>
        <end position="313"/>
    </location>
</feature>
<dbReference type="EMBL" id="VWOX01000015">
    <property type="protein sequence ID" value="KAA5540024.1"/>
    <property type="molecule type" value="Genomic_DNA"/>
</dbReference>
<dbReference type="PANTHER" id="PTHR43289">
    <property type="entry name" value="MITOGEN-ACTIVATED PROTEIN KINASE KINASE KINASE 20-RELATED"/>
    <property type="match status" value="1"/>
</dbReference>
<dbReference type="PANTHER" id="PTHR43289:SF34">
    <property type="entry name" value="SERINE_THREONINE-PROTEIN KINASE YBDM-RELATED"/>
    <property type="match status" value="1"/>
</dbReference>
<evidence type="ECO:0000313" key="10">
    <source>
        <dbReference type="Proteomes" id="UP000324479"/>
    </source>
</evidence>
<dbReference type="SMART" id="SM00220">
    <property type="entry name" value="S_TKc"/>
    <property type="match status" value="1"/>
</dbReference>
<dbReference type="Pfam" id="PF00069">
    <property type="entry name" value="Pkinase"/>
    <property type="match status" value="1"/>
</dbReference>
<name>A0A5M6CXT0_9BACT</name>
<accession>A0A5M6CXT0</accession>
<sequence>MVSATPVSRFSFTPGHSFSLMAPSNPEYEFLDPPKSASEGGQALGTLGHYRVIRELGKGGMGYVFLAIDSRLKREVALKVMNQKIASTPGSRKRFISEARAMAAVHHDNVATIFEVGEQKGTPYMAMELLQGETLESFKDQAQRPDYQTLIRFAQQMARGLAAAHAQGIVHRDIKPANIWLDAKTGRIKILDFGLALAQTPVDQLSGRGAVIGTPGYLSPEQARSEPLDDRSDLYSTGVVLYELATGRLPLKAKTVAEQLIAILAHDPKPIVQLNDQIPKPLANLIHRLLAKEPRDRVASAAELDRILDDVAVECESTSEVAQAINQLQAGLQEVVAKKETGADFDEAPMGDSGPSVFDTLPDAMPVYDPLSSSNASLPAIQVPNAGGNAVLQNSALGVSKPGVGKPGIGTPAAQPGPKKPEAGSSSRIWIWGAIGAVALIILLWVPLYVFWSTSSELGRQESISIEGSDMNPGSGSEAGGPASRDDGSAVMANQGRPAVSPAAPEVNSRRPDRETSNQANQTPPSQTDDTPVESELVSGPLVTAVNAKAVENPNVNGATWLLNANQGNGSFDATEPAKSEDRIPGWTVRRSGNQAGWQQAKNASTGKTSTFAFAGPNSELVLTGDPLDHVTRKGDVFRVGMVVGGEGPGQTDYRVVLGFRSDSGLPVRYQLDQFADGSAWKGRNRSRHVYQYTADESVAGKRPFVELLVSNVNRKRKRGMLDQVVMTVQAPEAPRVAQDNTDTPPKPDESMVSANTPDRSPQPDPESGTDQPDPKTPPVSLRQVVLSTADEGGADATVKRGLGSNDPLGEKPILAVQTRGGKQIQHVYLRFMLDPLRPAGARSSQPRPSGGNAPKSPPLPIEEAALQLELAMPERPAAGALRLYGFNDPISDVWSEDRLYWSRSLSENGLDDLPLLAETRLGSGGQTVTISTPQLAKFLAGVDQKSVTFVLVGVNGNEPIIFSAKEDSDGAPPKLKVGLAE</sequence>
<dbReference type="PROSITE" id="PS00107">
    <property type="entry name" value="PROTEIN_KINASE_ATP"/>
    <property type="match status" value="1"/>
</dbReference>
<feature type="region of interest" description="Disordered" evidence="6">
    <location>
        <begin position="730"/>
        <end position="780"/>
    </location>
</feature>
<keyword evidence="7" id="KW-0812">Transmembrane</keyword>
<proteinExistence type="predicted"/>
<feature type="region of interest" description="Disordered" evidence="6">
    <location>
        <begin position="402"/>
        <end position="425"/>
    </location>
</feature>
<protein>
    <submittedName>
        <fullName evidence="9">Protein kinase</fullName>
    </submittedName>
</protein>